<proteinExistence type="predicted"/>
<evidence type="ECO:0000313" key="1">
    <source>
        <dbReference type="EMBL" id="STQ11428.1"/>
    </source>
</evidence>
<sequence length="166" mass="18105">MRIKKPPADASGLGVAIRNGFEPLSQKILVVCTILQLIAASRFVRIGIFRHLAHLINVFRHYHRHSVNACLNAYPFEGIFSALSHGGDIAITMSLPMVMTIKPPKIATVCISGCCFVLALVKVNIQPVSGWTLAHSVAGGWLITSEKENTHGFHVRTGKSSCRFTT</sequence>
<name>A0A0M9IBY8_ENTCL</name>
<dbReference type="EMBL" id="UGJB01000004">
    <property type="protein sequence ID" value="STQ11428.1"/>
    <property type="molecule type" value="Genomic_DNA"/>
</dbReference>
<organism evidence="1 2">
    <name type="scientific">Enterobacter cloacae</name>
    <dbReference type="NCBI Taxonomy" id="550"/>
    <lineage>
        <taxon>Bacteria</taxon>
        <taxon>Pseudomonadati</taxon>
        <taxon>Pseudomonadota</taxon>
        <taxon>Gammaproteobacteria</taxon>
        <taxon>Enterobacterales</taxon>
        <taxon>Enterobacteriaceae</taxon>
        <taxon>Enterobacter</taxon>
        <taxon>Enterobacter cloacae complex</taxon>
    </lineage>
</organism>
<protein>
    <submittedName>
        <fullName evidence="1">Uncharacterized protein</fullName>
    </submittedName>
</protein>
<gene>
    <name evidence="1" type="ORF">NCTC10005_04203</name>
</gene>
<reference evidence="1 2" key="1">
    <citation type="submission" date="2018-06" db="EMBL/GenBank/DDBJ databases">
        <authorList>
            <consortium name="Pathogen Informatics"/>
            <person name="Doyle S."/>
        </authorList>
    </citation>
    <scope>NUCLEOTIDE SEQUENCE [LARGE SCALE GENOMIC DNA]</scope>
    <source>
        <strain evidence="1 2">NCTC10005</strain>
    </source>
</reference>
<dbReference type="Proteomes" id="UP000255106">
    <property type="component" value="Unassembled WGS sequence"/>
</dbReference>
<evidence type="ECO:0000313" key="2">
    <source>
        <dbReference type="Proteomes" id="UP000255106"/>
    </source>
</evidence>
<accession>A0A0M9IBY8</accession>
<dbReference type="AlphaFoldDB" id="A0A0M9IBY8"/>